<keyword evidence="6" id="KW-0067">ATP-binding</keyword>
<keyword evidence="2 5" id="KW-0812">Transmembrane</keyword>
<organism evidence="6 7">
    <name type="scientific">Streptosporangium algeriense</name>
    <dbReference type="NCBI Taxonomy" id="1682748"/>
    <lineage>
        <taxon>Bacteria</taxon>
        <taxon>Bacillati</taxon>
        <taxon>Actinomycetota</taxon>
        <taxon>Actinomycetes</taxon>
        <taxon>Streptosporangiales</taxon>
        <taxon>Streptosporangiaceae</taxon>
        <taxon>Streptosporangium</taxon>
    </lineage>
</organism>
<reference evidence="7" key="1">
    <citation type="journal article" date="2019" name="Int. J. Syst. Evol. Microbiol.">
        <title>The Global Catalogue of Microorganisms (GCM) 10K type strain sequencing project: providing services to taxonomists for standard genome sequencing and annotation.</title>
        <authorList>
            <consortium name="The Broad Institute Genomics Platform"/>
            <consortium name="The Broad Institute Genome Sequencing Center for Infectious Disease"/>
            <person name="Wu L."/>
            <person name="Ma J."/>
        </authorList>
    </citation>
    <scope>NUCLEOTIDE SEQUENCE [LARGE SCALE GENOMIC DNA]</scope>
    <source>
        <strain evidence="7">CCUG 62974</strain>
    </source>
</reference>
<accession>A0ABW3E459</accession>
<keyword evidence="4 5" id="KW-0472">Membrane</keyword>
<feature type="transmembrane region" description="Helical" evidence="5">
    <location>
        <begin position="21"/>
        <end position="46"/>
    </location>
</feature>
<protein>
    <submittedName>
        <fullName evidence="6">ABC transporter ATP-binding protein</fullName>
    </submittedName>
</protein>
<dbReference type="GO" id="GO:0005524">
    <property type="term" value="F:ATP binding"/>
    <property type="evidence" value="ECO:0007669"/>
    <property type="project" value="UniProtKB-KW"/>
</dbReference>
<evidence type="ECO:0000313" key="7">
    <source>
        <dbReference type="Proteomes" id="UP001597024"/>
    </source>
</evidence>
<name>A0ABW3E459_9ACTN</name>
<comment type="caution">
    <text evidence="6">The sequence shown here is derived from an EMBL/GenBank/DDBJ whole genome shotgun (WGS) entry which is preliminary data.</text>
</comment>
<evidence type="ECO:0000256" key="4">
    <source>
        <dbReference type="ARBA" id="ARBA00023136"/>
    </source>
</evidence>
<dbReference type="Proteomes" id="UP001597024">
    <property type="component" value="Unassembled WGS sequence"/>
</dbReference>
<evidence type="ECO:0000256" key="5">
    <source>
        <dbReference type="SAM" id="Phobius"/>
    </source>
</evidence>
<keyword evidence="6" id="KW-0547">Nucleotide-binding</keyword>
<evidence type="ECO:0000256" key="1">
    <source>
        <dbReference type="ARBA" id="ARBA00004651"/>
    </source>
</evidence>
<proteinExistence type="predicted"/>
<feature type="non-terminal residue" evidence="6">
    <location>
        <position position="97"/>
    </location>
</feature>
<feature type="transmembrane region" description="Helical" evidence="5">
    <location>
        <begin position="52"/>
        <end position="70"/>
    </location>
</feature>
<evidence type="ECO:0000313" key="6">
    <source>
        <dbReference type="EMBL" id="MFD0890157.1"/>
    </source>
</evidence>
<dbReference type="EMBL" id="JBHTHX010002252">
    <property type="protein sequence ID" value="MFD0890157.1"/>
    <property type="molecule type" value="Genomic_DNA"/>
</dbReference>
<dbReference type="SUPFAM" id="SSF90123">
    <property type="entry name" value="ABC transporter transmembrane region"/>
    <property type="match status" value="1"/>
</dbReference>
<keyword evidence="7" id="KW-1185">Reference proteome</keyword>
<comment type="subcellular location">
    <subcellularLocation>
        <location evidence="1">Cell membrane</location>
        <topology evidence="1">Multi-pass membrane protein</topology>
    </subcellularLocation>
</comment>
<sequence length="97" mass="10715">MIRMLLRVLGHQYARPVRRTVALMTATAIVEGLSYALLVPVLRALFDNDADAARPWLIAFGAAVAVYAVLRYVSDLSGFRVGTALLRGTYRRLGDHL</sequence>
<evidence type="ECO:0000256" key="3">
    <source>
        <dbReference type="ARBA" id="ARBA00022989"/>
    </source>
</evidence>
<evidence type="ECO:0000256" key="2">
    <source>
        <dbReference type="ARBA" id="ARBA00022692"/>
    </source>
</evidence>
<gene>
    <name evidence="6" type="ORF">ACFQ08_36910</name>
</gene>
<dbReference type="InterPro" id="IPR036640">
    <property type="entry name" value="ABC1_TM_sf"/>
</dbReference>
<keyword evidence="3 5" id="KW-1133">Transmembrane helix</keyword>